<dbReference type="AlphaFoldDB" id="A0A1X1T398"/>
<reference evidence="1 2" key="1">
    <citation type="journal article" date="2019" name="Emerg. Microbes Infect.">
        <title>Comprehensive subspecies identification of 175 nontuberculous mycobacteria species based on 7547 genomic profiles.</title>
        <authorList>
            <person name="Matsumoto Y."/>
            <person name="Kinjo T."/>
            <person name="Motooka D."/>
            <person name="Nabeya D."/>
            <person name="Jung N."/>
            <person name="Uechi K."/>
            <person name="Horii T."/>
            <person name="Iida T."/>
            <person name="Fujita J."/>
            <person name="Nakamura S."/>
        </authorList>
    </citation>
    <scope>NUCLEOTIDE SEQUENCE [LARGE SCALE GENOMIC DNA]</scope>
    <source>
        <strain evidence="1 2">JCM 14738</strain>
    </source>
</reference>
<accession>A0A1X1T398</accession>
<evidence type="ECO:0000313" key="1">
    <source>
        <dbReference type="EMBL" id="BBZ41139.1"/>
    </source>
</evidence>
<name>A0A1X1T398_9MYCO</name>
<gene>
    <name evidence="1" type="ORF">MCNS_42020</name>
</gene>
<organism evidence="1 2">
    <name type="scientific">Mycobacterium conspicuum</name>
    <dbReference type="NCBI Taxonomy" id="44010"/>
    <lineage>
        <taxon>Bacteria</taxon>
        <taxon>Bacillati</taxon>
        <taxon>Actinomycetota</taxon>
        <taxon>Actinomycetes</taxon>
        <taxon>Mycobacteriales</taxon>
        <taxon>Mycobacteriaceae</taxon>
        <taxon>Mycobacterium</taxon>
    </lineage>
</organism>
<dbReference type="OrthoDB" id="9829855at2"/>
<dbReference type="Proteomes" id="UP000467385">
    <property type="component" value="Chromosome"/>
</dbReference>
<sequence>MTASEPSLFDDDEWRVALKELSERIAGNEADSIQARWEFGRVLRQRRDGKKQLPPGVMAEVVKTHGISQREANYRMKFADKFTTEDEVRNALQTYGSSWRSIVSKALPAEPPKPKSPLAAKISRRLYRMAKDAQALEDLFRDRDFGRCVDELREEWCDDVRDEQNHARPGIRFVHQRVTGSMNKALDELTVDQGQLFVFDKDQSVLFDDDGGAE</sequence>
<proteinExistence type="predicted"/>
<dbReference type="RefSeq" id="WP_085234371.1">
    <property type="nucleotide sequence ID" value="NZ_AP022613.1"/>
</dbReference>
<dbReference type="EMBL" id="AP022613">
    <property type="protein sequence ID" value="BBZ41139.1"/>
    <property type="molecule type" value="Genomic_DNA"/>
</dbReference>
<protein>
    <submittedName>
        <fullName evidence="1">Uncharacterized protein</fullName>
    </submittedName>
</protein>
<keyword evidence="2" id="KW-1185">Reference proteome</keyword>
<evidence type="ECO:0000313" key="2">
    <source>
        <dbReference type="Proteomes" id="UP000467385"/>
    </source>
</evidence>